<proteinExistence type="predicted"/>
<dbReference type="Proteomes" id="UP000887565">
    <property type="component" value="Unplaced"/>
</dbReference>
<name>A0A915HSN7_ROMCU</name>
<dbReference type="AlphaFoldDB" id="A0A915HSN7"/>
<protein>
    <submittedName>
        <fullName evidence="2">Uncharacterized protein</fullName>
    </submittedName>
</protein>
<keyword evidence="1" id="KW-1185">Reference proteome</keyword>
<evidence type="ECO:0000313" key="2">
    <source>
        <dbReference type="WBParaSite" id="nRc.2.0.1.t04774-RA"/>
    </source>
</evidence>
<organism evidence="1 2">
    <name type="scientific">Romanomermis culicivorax</name>
    <name type="common">Nematode worm</name>
    <dbReference type="NCBI Taxonomy" id="13658"/>
    <lineage>
        <taxon>Eukaryota</taxon>
        <taxon>Metazoa</taxon>
        <taxon>Ecdysozoa</taxon>
        <taxon>Nematoda</taxon>
        <taxon>Enoplea</taxon>
        <taxon>Dorylaimia</taxon>
        <taxon>Mermithida</taxon>
        <taxon>Mermithoidea</taxon>
        <taxon>Mermithidae</taxon>
        <taxon>Romanomermis</taxon>
    </lineage>
</organism>
<accession>A0A915HSN7</accession>
<reference evidence="2" key="1">
    <citation type="submission" date="2022-11" db="UniProtKB">
        <authorList>
            <consortium name="WormBaseParasite"/>
        </authorList>
    </citation>
    <scope>IDENTIFICATION</scope>
</reference>
<dbReference type="WBParaSite" id="nRc.2.0.1.t04774-RA">
    <property type="protein sequence ID" value="nRc.2.0.1.t04774-RA"/>
    <property type="gene ID" value="nRc.2.0.1.g04774"/>
</dbReference>
<evidence type="ECO:0000313" key="1">
    <source>
        <dbReference type="Proteomes" id="UP000887565"/>
    </source>
</evidence>
<sequence length="66" mass="7832">MRWHNCRNVHLTLIQGEPKKATGTNFHSFQMDEAFLMRFPAVDRYLIKRAIICQYYKLTEQIPASC</sequence>